<dbReference type="KEGG" id="phao:HF685_12880"/>
<keyword evidence="1" id="KW-0472">Membrane</keyword>
<reference evidence="2 3" key="1">
    <citation type="submission" date="2020-04" db="EMBL/GenBank/DDBJ databases">
        <title>Genome sequence for Sphingorhabdus sp. strain M1.</title>
        <authorList>
            <person name="Park S.-J."/>
        </authorList>
    </citation>
    <scope>NUCLEOTIDE SEQUENCE [LARGE SCALE GENOMIC DNA]</scope>
    <source>
        <strain evidence="2 3">JK6</strain>
    </source>
</reference>
<keyword evidence="3" id="KW-1185">Reference proteome</keyword>
<dbReference type="RefSeq" id="WP_168817424.1">
    <property type="nucleotide sequence ID" value="NZ_CP051217.1"/>
</dbReference>
<feature type="transmembrane region" description="Helical" evidence="1">
    <location>
        <begin position="44"/>
        <end position="61"/>
    </location>
</feature>
<dbReference type="AlphaFoldDB" id="A0A6H2DJQ3"/>
<keyword evidence="1" id="KW-0812">Transmembrane</keyword>
<gene>
    <name evidence="2" type="ORF">HF685_12880</name>
</gene>
<proteinExistence type="predicted"/>
<evidence type="ECO:0000256" key="1">
    <source>
        <dbReference type="SAM" id="Phobius"/>
    </source>
</evidence>
<name>A0A6H2DJQ3_9SPHN</name>
<accession>A0A6H2DJQ3</accession>
<sequence length="64" mass="6556">MNNKHDSNRSTSPASEKSAGGIFIAFGAIAGVLVGGMLGQPSLGFLSGLALGSIVALIIWLRER</sequence>
<evidence type="ECO:0000313" key="3">
    <source>
        <dbReference type="Proteomes" id="UP000501600"/>
    </source>
</evidence>
<dbReference type="Proteomes" id="UP000501600">
    <property type="component" value="Chromosome"/>
</dbReference>
<feature type="transmembrane region" description="Helical" evidence="1">
    <location>
        <begin position="21"/>
        <end position="38"/>
    </location>
</feature>
<organism evidence="2 3">
    <name type="scientific">Parasphingorhabdus halotolerans</name>
    <dbReference type="NCBI Taxonomy" id="2725558"/>
    <lineage>
        <taxon>Bacteria</taxon>
        <taxon>Pseudomonadati</taxon>
        <taxon>Pseudomonadota</taxon>
        <taxon>Alphaproteobacteria</taxon>
        <taxon>Sphingomonadales</taxon>
        <taxon>Sphingomonadaceae</taxon>
        <taxon>Parasphingorhabdus</taxon>
    </lineage>
</organism>
<evidence type="ECO:0000313" key="2">
    <source>
        <dbReference type="EMBL" id="QJB67886.1"/>
    </source>
</evidence>
<dbReference type="EMBL" id="CP051217">
    <property type="protein sequence ID" value="QJB67886.1"/>
    <property type="molecule type" value="Genomic_DNA"/>
</dbReference>
<keyword evidence="1" id="KW-1133">Transmembrane helix</keyword>
<protein>
    <submittedName>
        <fullName evidence="2">Uncharacterized protein</fullName>
    </submittedName>
</protein>